<gene>
    <name evidence="2" type="ORF">LX66_5104</name>
</gene>
<dbReference type="OrthoDB" id="869610at2"/>
<keyword evidence="3" id="KW-1185">Reference proteome</keyword>
<dbReference type="RefSeq" id="WP_145718703.1">
    <property type="nucleotide sequence ID" value="NZ_BAAAFY010000006.1"/>
</dbReference>
<organism evidence="2 3">
    <name type="scientific">Chitinophaga japonensis</name>
    <name type="common">Flexibacter japonensis</name>
    <dbReference type="NCBI Taxonomy" id="104662"/>
    <lineage>
        <taxon>Bacteria</taxon>
        <taxon>Pseudomonadati</taxon>
        <taxon>Bacteroidota</taxon>
        <taxon>Chitinophagia</taxon>
        <taxon>Chitinophagales</taxon>
        <taxon>Chitinophagaceae</taxon>
        <taxon>Chitinophaga</taxon>
    </lineage>
</organism>
<dbReference type="Gene3D" id="2.40.30.170">
    <property type="match status" value="1"/>
</dbReference>
<name>A0A562SPB9_CHIJA</name>
<dbReference type="Gene3D" id="1.10.287.470">
    <property type="entry name" value="Helix hairpin bin"/>
    <property type="match status" value="1"/>
</dbReference>
<reference evidence="2 3" key="1">
    <citation type="journal article" date="2013" name="Stand. Genomic Sci.">
        <title>Genomic Encyclopedia of Type Strains, Phase I: The one thousand microbial genomes (KMG-I) project.</title>
        <authorList>
            <person name="Kyrpides N.C."/>
            <person name="Woyke T."/>
            <person name="Eisen J.A."/>
            <person name="Garrity G."/>
            <person name="Lilburn T.G."/>
            <person name="Beck B.J."/>
            <person name="Whitman W.B."/>
            <person name="Hugenholtz P."/>
            <person name="Klenk H.P."/>
        </authorList>
    </citation>
    <scope>NUCLEOTIDE SEQUENCE [LARGE SCALE GENOMIC DNA]</scope>
    <source>
        <strain evidence="2 3">DSM 13484</strain>
    </source>
</reference>
<dbReference type="SUPFAM" id="SSF111369">
    <property type="entry name" value="HlyD-like secretion proteins"/>
    <property type="match status" value="1"/>
</dbReference>
<feature type="coiled-coil region" evidence="1">
    <location>
        <begin position="161"/>
        <end position="199"/>
    </location>
</feature>
<evidence type="ECO:0000313" key="3">
    <source>
        <dbReference type="Proteomes" id="UP000316778"/>
    </source>
</evidence>
<dbReference type="AlphaFoldDB" id="A0A562SPB9"/>
<accession>A0A562SPB9</accession>
<comment type="caution">
    <text evidence="2">The sequence shown here is derived from an EMBL/GenBank/DDBJ whole genome shotgun (WGS) entry which is preliminary data.</text>
</comment>
<dbReference type="PANTHER" id="PTHR30469">
    <property type="entry name" value="MULTIDRUG RESISTANCE PROTEIN MDTA"/>
    <property type="match status" value="1"/>
</dbReference>
<proteinExistence type="predicted"/>
<evidence type="ECO:0000313" key="2">
    <source>
        <dbReference type="EMBL" id="TWI82530.1"/>
    </source>
</evidence>
<dbReference type="Proteomes" id="UP000316778">
    <property type="component" value="Unassembled WGS sequence"/>
</dbReference>
<dbReference type="GO" id="GO:0015562">
    <property type="term" value="F:efflux transmembrane transporter activity"/>
    <property type="evidence" value="ECO:0007669"/>
    <property type="project" value="TreeGrafter"/>
</dbReference>
<dbReference type="Gene3D" id="2.40.50.100">
    <property type="match status" value="1"/>
</dbReference>
<protein>
    <submittedName>
        <fullName evidence="2">Multidrug efflux pump subunit AcrA (Membrane-fusion protein)</fullName>
    </submittedName>
</protein>
<dbReference type="PROSITE" id="PS51257">
    <property type="entry name" value="PROKAR_LIPOPROTEIN"/>
    <property type="match status" value="1"/>
</dbReference>
<sequence length="375" mass="41795">MKTLLHHTTFRGRLLTGAVLSGMLLSCRQETVVYPEKKEIIETVYASGKITAENEYSRFALCNGTILQKLVKDGDSVHKGQLLYVISNDAAKERAHAASNSYQVAAINLSGRSPLLNELRLALQNAEVKFRNDSLNYHRWKNLWSHDIGTRSNLDNAYSAYQVSLNEKERAVQQYQSLLNEMQVSHSNAQSQLAAARQDLQEYFIRSNCDGIVYQTLKEVGEAVHTSEAVALLGDHHRVIRLAIDQQDINKVKKGQLVLLQMDVTGTTIHEALITHIYPVMNEADQTFRADAAFKVPPVQPFIHSSIEANVIVQRKSNALVLPRKALVGADSLWIQHNGEKRKIGIRTGIATLENVEVLAGVKETTPVLLSPEAQ</sequence>
<dbReference type="EMBL" id="VLLG01000006">
    <property type="protein sequence ID" value="TWI82530.1"/>
    <property type="molecule type" value="Genomic_DNA"/>
</dbReference>
<keyword evidence="1" id="KW-0175">Coiled coil</keyword>
<dbReference type="Gene3D" id="2.40.420.20">
    <property type="match status" value="1"/>
</dbReference>
<dbReference type="GO" id="GO:1990281">
    <property type="term" value="C:efflux pump complex"/>
    <property type="evidence" value="ECO:0007669"/>
    <property type="project" value="TreeGrafter"/>
</dbReference>
<evidence type="ECO:0000256" key="1">
    <source>
        <dbReference type="SAM" id="Coils"/>
    </source>
</evidence>